<reference evidence="3" key="2">
    <citation type="journal article" date="2021" name="PeerJ">
        <title>Extensive microbial diversity within the chicken gut microbiome revealed by metagenomics and culture.</title>
        <authorList>
            <person name="Gilroy R."/>
            <person name="Ravi A."/>
            <person name="Getino M."/>
            <person name="Pursley I."/>
            <person name="Horton D.L."/>
            <person name="Alikhan N.F."/>
            <person name="Baker D."/>
            <person name="Gharbi K."/>
            <person name="Hall N."/>
            <person name="Watson M."/>
            <person name="Adriaenssens E.M."/>
            <person name="Foster-Nyarko E."/>
            <person name="Jarju S."/>
            <person name="Secka A."/>
            <person name="Antonio M."/>
            <person name="Oren A."/>
            <person name="Chaudhuri R.R."/>
            <person name="La Ragione R."/>
            <person name="Hildebrand F."/>
            <person name="Pallen M.J."/>
        </authorList>
    </citation>
    <scope>NUCLEOTIDE SEQUENCE</scope>
    <source>
        <strain evidence="3">B1-20833</strain>
    </source>
</reference>
<dbReference type="AlphaFoldDB" id="A0A9D9EUR3"/>
<dbReference type="CDD" id="cd14948">
    <property type="entry name" value="BACON"/>
    <property type="match status" value="1"/>
</dbReference>
<dbReference type="Pfam" id="PF13004">
    <property type="entry name" value="BACON"/>
    <property type="match status" value="2"/>
</dbReference>
<feature type="domain" description="BACON" evidence="1">
    <location>
        <begin position="155"/>
        <end position="212"/>
    </location>
</feature>
<dbReference type="InterPro" id="IPR013783">
    <property type="entry name" value="Ig-like_fold"/>
</dbReference>
<dbReference type="Gene3D" id="2.60.40.10">
    <property type="entry name" value="Immunoglobulins"/>
    <property type="match status" value="1"/>
</dbReference>
<feature type="domain" description="DUF5689" evidence="2">
    <location>
        <begin position="235"/>
        <end position="429"/>
    </location>
</feature>
<evidence type="ECO:0000313" key="4">
    <source>
        <dbReference type="Proteomes" id="UP000823661"/>
    </source>
</evidence>
<evidence type="ECO:0000313" key="3">
    <source>
        <dbReference type="EMBL" id="MBO8452812.1"/>
    </source>
</evidence>
<dbReference type="PROSITE" id="PS51257">
    <property type="entry name" value="PROKAR_LIPOPROTEIN"/>
    <property type="match status" value="1"/>
</dbReference>
<dbReference type="InterPro" id="IPR043744">
    <property type="entry name" value="DUF5689"/>
</dbReference>
<protein>
    <submittedName>
        <fullName evidence="3">BACON domain-containing protein</fullName>
    </submittedName>
</protein>
<dbReference type="Pfam" id="PF18942">
    <property type="entry name" value="DUF5689"/>
    <property type="match status" value="1"/>
</dbReference>
<accession>A0A9D9EUR3</accession>
<reference evidence="3" key="1">
    <citation type="submission" date="2020-10" db="EMBL/GenBank/DDBJ databases">
        <authorList>
            <person name="Gilroy R."/>
        </authorList>
    </citation>
    <scope>NUCLEOTIDE SEQUENCE</scope>
    <source>
        <strain evidence="3">B1-20833</strain>
    </source>
</reference>
<comment type="caution">
    <text evidence="3">The sequence shown here is derived from an EMBL/GenBank/DDBJ whole genome shotgun (WGS) entry which is preliminary data.</text>
</comment>
<dbReference type="InterPro" id="IPR024361">
    <property type="entry name" value="BACON"/>
</dbReference>
<sequence>MEKLGNTIKLAALVILTSVISCNKDEQVTGTLELVSDRILVSDAGTPVEVQVDANMEWRLEYDTDNGWLSTDLMGGKASTKSFTVEGTENTGSSIRSEKIRIFTSDRASEKEITVIQLSSYPAIIFESTSIMSLMAAEAEYSVSFTANIPIDGIVAEASADWLKDVSITEDGHLVFTASENKTDGLRQGHIELSYDDENGRRAEAIVKVEQAAPSIYNSADEIGFSDAAAIQDGTVTDNVFIEGIITGIGTSSNMPSNRYILQSASGHGTVVFESSGLIAFTRFDRVSLALKDTRAVTETEGAYSYKVFKDVTVSHILKFEDSDFTVPQMRIADLTDDMVFNIVKLKDVEMALTAGAYTNFKTCWPGNAEQKDPEYFIGRFPDYYRYYPVPVRDRNGDSIYMLTSPDALWAHTTLPQGSGTLTGIVMKVKLTNFDIDETVLCIVPLSEEDLGMDETVNNVSEVIAEWNCNLKYEDPDNNDSPMIFPEDEYNPDGGLLAGQAGVVFNKNGNKGFQQWYAANILGYQDSFRGDANISDAADGWWGTLSNGYYGRVAGGAFNSQPWNIDGNTEAYFYIDGISTAGYTGPLSLQLSMNTGGQFPEFALEYATSLSGPWTEAGRFKVLAQLDRTGTDRQTESNVPGYKFYDFRLPDACLGLDNLTVRVRILTTGDIRVRMDHISLKHNK</sequence>
<organism evidence="3 4">
    <name type="scientific">Candidatus Cryptobacteroides intestinavium</name>
    <dbReference type="NCBI Taxonomy" id="2840766"/>
    <lineage>
        <taxon>Bacteria</taxon>
        <taxon>Pseudomonadati</taxon>
        <taxon>Bacteroidota</taxon>
        <taxon>Bacteroidia</taxon>
        <taxon>Bacteroidales</taxon>
        <taxon>Candidatus Cryptobacteroides</taxon>
    </lineage>
</organism>
<feature type="domain" description="BACON" evidence="1">
    <location>
        <begin position="64"/>
        <end position="117"/>
    </location>
</feature>
<dbReference type="Proteomes" id="UP000823661">
    <property type="component" value="Unassembled WGS sequence"/>
</dbReference>
<dbReference type="EMBL" id="JADIMI010000077">
    <property type="protein sequence ID" value="MBO8452812.1"/>
    <property type="molecule type" value="Genomic_DNA"/>
</dbReference>
<evidence type="ECO:0000259" key="2">
    <source>
        <dbReference type="Pfam" id="PF18942"/>
    </source>
</evidence>
<proteinExistence type="predicted"/>
<name>A0A9D9EUR3_9BACT</name>
<evidence type="ECO:0000259" key="1">
    <source>
        <dbReference type="Pfam" id="PF13004"/>
    </source>
</evidence>
<gene>
    <name evidence="3" type="ORF">IAC06_08055</name>
</gene>